<dbReference type="EMBL" id="BAAAZI010000001">
    <property type="protein sequence ID" value="GAA4131070.1"/>
    <property type="molecule type" value="Genomic_DNA"/>
</dbReference>
<evidence type="ECO:0008006" key="3">
    <source>
        <dbReference type="Google" id="ProtNLM"/>
    </source>
</evidence>
<dbReference type="Proteomes" id="UP001500101">
    <property type="component" value="Unassembled WGS sequence"/>
</dbReference>
<protein>
    <recommendedName>
        <fullName evidence="3">NlpE-like protein</fullName>
    </recommendedName>
</protein>
<keyword evidence="2" id="KW-1185">Reference proteome</keyword>
<organism evidence="1 2">
    <name type="scientific">Sphingobacterium kyonggiense</name>
    <dbReference type="NCBI Taxonomy" id="714075"/>
    <lineage>
        <taxon>Bacteria</taxon>
        <taxon>Pseudomonadati</taxon>
        <taxon>Bacteroidota</taxon>
        <taxon>Sphingobacteriia</taxon>
        <taxon>Sphingobacteriales</taxon>
        <taxon>Sphingobacteriaceae</taxon>
        <taxon>Sphingobacterium</taxon>
    </lineage>
</organism>
<evidence type="ECO:0000313" key="2">
    <source>
        <dbReference type="Proteomes" id="UP001500101"/>
    </source>
</evidence>
<evidence type="ECO:0000313" key="1">
    <source>
        <dbReference type="EMBL" id="GAA4131070.1"/>
    </source>
</evidence>
<accession>A0ABP7Y5Z9</accession>
<comment type="caution">
    <text evidence="1">The sequence shown here is derived from an EMBL/GenBank/DDBJ whole genome shotgun (WGS) entry which is preliminary data.</text>
</comment>
<reference evidence="2" key="1">
    <citation type="journal article" date="2019" name="Int. J. Syst. Evol. Microbiol.">
        <title>The Global Catalogue of Microorganisms (GCM) 10K type strain sequencing project: providing services to taxonomists for standard genome sequencing and annotation.</title>
        <authorList>
            <consortium name="The Broad Institute Genomics Platform"/>
            <consortium name="The Broad Institute Genome Sequencing Center for Infectious Disease"/>
            <person name="Wu L."/>
            <person name="Ma J."/>
        </authorList>
    </citation>
    <scope>NUCLEOTIDE SEQUENCE [LARGE SCALE GENOMIC DNA]</scope>
    <source>
        <strain evidence="2">JCM 16704</strain>
    </source>
</reference>
<name>A0ABP7Y5Z9_9SPHI</name>
<sequence length="99" mass="11432">MMVSSCAVYNDRFDNNMLLWKDKPEDDVYLVYGPPMRSQTLKDGKKLVSYDYEYQSGQENDFCIVTFTIENEVVLNAKYEGDYSAIRKYVKGPQGVTGF</sequence>
<gene>
    <name evidence="1" type="ORF">GCM10022216_00810</name>
</gene>
<proteinExistence type="predicted"/>